<dbReference type="Pfam" id="PF00989">
    <property type="entry name" value="PAS"/>
    <property type="match status" value="1"/>
</dbReference>
<dbReference type="NCBIfam" id="TIGR00229">
    <property type="entry name" value="sensory_box"/>
    <property type="match status" value="1"/>
</dbReference>
<organism evidence="2 3">
    <name type="scientific">Ignatzschineria rhizosphaerae</name>
    <dbReference type="NCBI Taxonomy" id="2923279"/>
    <lineage>
        <taxon>Bacteria</taxon>
        <taxon>Pseudomonadati</taxon>
        <taxon>Pseudomonadota</taxon>
        <taxon>Gammaproteobacteria</taxon>
        <taxon>Cardiobacteriales</taxon>
        <taxon>Ignatzschineriaceae</taxon>
        <taxon>Ignatzschineria</taxon>
    </lineage>
</organism>
<dbReference type="EMBL" id="CP093379">
    <property type="protein sequence ID" value="UNM96547.1"/>
    <property type="molecule type" value="Genomic_DNA"/>
</dbReference>
<dbReference type="InterPro" id="IPR000014">
    <property type="entry name" value="PAS"/>
</dbReference>
<evidence type="ECO:0000313" key="3">
    <source>
        <dbReference type="Proteomes" id="UP000829542"/>
    </source>
</evidence>
<dbReference type="SMART" id="SM00091">
    <property type="entry name" value="PAS"/>
    <property type="match status" value="1"/>
</dbReference>
<dbReference type="RefSeq" id="WP_242150324.1">
    <property type="nucleotide sequence ID" value="NZ_CP093379.1"/>
</dbReference>
<evidence type="ECO:0000313" key="2">
    <source>
        <dbReference type="EMBL" id="UNM96547.1"/>
    </source>
</evidence>
<evidence type="ECO:0000259" key="1">
    <source>
        <dbReference type="PROSITE" id="PS50112"/>
    </source>
</evidence>
<dbReference type="Proteomes" id="UP000829542">
    <property type="component" value="Chromosome"/>
</dbReference>
<keyword evidence="3" id="KW-1185">Reference proteome</keyword>
<sequence length="126" mass="14351">MDHDHNLAEYIIEQASDAFIYADIHGNIQRWNSAACQLFGFSKTEVLGKNMNLIIPERARKAHWDGFNMAIQSGKLQLSGKPTLTRILHKDPDRRLYVEMSFALIKNEIGKVLGSVAIAREVERKE</sequence>
<feature type="domain" description="PAS" evidence="1">
    <location>
        <begin position="4"/>
        <end position="74"/>
    </location>
</feature>
<dbReference type="PROSITE" id="PS50112">
    <property type="entry name" value="PAS"/>
    <property type="match status" value="1"/>
</dbReference>
<dbReference type="CDD" id="cd00130">
    <property type="entry name" value="PAS"/>
    <property type="match status" value="1"/>
</dbReference>
<accession>A0ABY3X690</accession>
<gene>
    <name evidence="2" type="ORF">MMG00_01410</name>
</gene>
<reference evidence="2 3" key="1">
    <citation type="submission" date="2022-03" db="EMBL/GenBank/DDBJ databases">
        <title>Ignatzschineria rhizosphaerae HR5S32.</title>
        <authorList>
            <person name="Sun J.Q."/>
            <person name="Feng J.Y."/>
        </authorList>
    </citation>
    <scope>NUCLEOTIDE SEQUENCE [LARGE SCALE GENOMIC DNA]</scope>
    <source>
        <strain evidence="2 3">HR5S32</strain>
    </source>
</reference>
<proteinExistence type="predicted"/>
<protein>
    <submittedName>
        <fullName evidence="2">PAS domain S-box protein</fullName>
    </submittedName>
</protein>
<dbReference type="InterPro" id="IPR013767">
    <property type="entry name" value="PAS_fold"/>
</dbReference>
<name>A0ABY3X690_9GAMM</name>